<keyword evidence="2" id="KW-1003">Cell membrane</keyword>
<evidence type="ECO:0000256" key="6">
    <source>
        <dbReference type="SAM" id="Phobius"/>
    </source>
</evidence>
<name>A0ABY6IVA9_9HYPH</name>
<feature type="transmembrane region" description="Helical" evidence="6">
    <location>
        <begin position="178"/>
        <end position="199"/>
    </location>
</feature>
<evidence type="ECO:0000259" key="7">
    <source>
        <dbReference type="Pfam" id="PF00892"/>
    </source>
</evidence>
<dbReference type="PANTHER" id="PTHR42920">
    <property type="entry name" value="OS03G0707200 PROTEIN-RELATED"/>
    <property type="match status" value="1"/>
</dbReference>
<dbReference type="SUPFAM" id="SSF103481">
    <property type="entry name" value="Multidrug resistance efflux transporter EmrE"/>
    <property type="match status" value="2"/>
</dbReference>
<sequence>MSRSLALFCLLLATAIWGFAFIAQKSAMEAMGPLTFTGARFLLGGLLILPLALREDARQPQRLTGRQWALIVFMSLNFFGGAILQQYGLLFTTVTNSGFLTGLYVLFVPVILLFVFRQPPHKVIWLGVPVALIGLFLLNGARLDRLNTGDGLVIGSAVFWALHVLLLGYLARETARPIFISSMSFVIAGLLGSVGALAFEAPTLSALSASWIEILYAGALSTAVGFTLQAVGQQHVPPANAAIILSAESLFAALGGAIILGERLEIIGYFGVAMIFAAVLLVELLPNLRRRSATEPA</sequence>
<dbReference type="InterPro" id="IPR051258">
    <property type="entry name" value="Diverse_Substrate_Transporter"/>
</dbReference>
<feature type="transmembrane region" description="Helical" evidence="6">
    <location>
        <begin position="239"/>
        <end position="260"/>
    </location>
</feature>
<comment type="subcellular location">
    <subcellularLocation>
        <location evidence="1">Cell membrane</location>
        <topology evidence="1">Multi-pass membrane protein</topology>
    </subcellularLocation>
</comment>
<protein>
    <submittedName>
        <fullName evidence="8">DMT family transporter</fullName>
    </submittedName>
</protein>
<keyword evidence="4 6" id="KW-1133">Transmembrane helix</keyword>
<feature type="domain" description="EamA" evidence="7">
    <location>
        <begin position="6"/>
        <end position="139"/>
    </location>
</feature>
<keyword evidence="5 6" id="KW-0472">Membrane</keyword>
<dbReference type="InterPro" id="IPR037185">
    <property type="entry name" value="EmrE-like"/>
</dbReference>
<evidence type="ECO:0000256" key="5">
    <source>
        <dbReference type="ARBA" id="ARBA00023136"/>
    </source>
</evidence>
<feature type="transmembrane region" description="Helical" evidence="6">
    <location>
        <begin position="211"/>
        <end position="232"/>
    </location>
</feature>
<evidence type="ECO:0000256" key="4">
    <source>
        <dbReference type="ARBA" id="ARBA00022989"/>
    </source>
</evidence>
<evidence type="ECO:0000313" key="8">
    <source>
        <dbReference type="EMBL" id="UYQ73359.1"/>
    </source>
</evidence>
<dbReference type="InterPro" id="IPR000620">
    <property type="entry name" value="EamA_dom"/>
</dbReference>
<evidence type="ECO:0000256" key="1">
    <source>
        <dbReference type="ARBA" id="ARBA00004651"/>
    </source>
</evidence>
<dbReference type="PANTHER" id="PTHR42920:SF5">
    <property type="entry name" value="EAMA DOMAIN-CONTAINING PROTEIN"/>
    <property type="match status" value="1"/>
</dbReference>
<keyword evidence="9" id="KW-1185">Reference proteome</keyword>
<dbReference type="RefSeq" id="WP_264226945.1">
    <property type="nucleotide sequence ID" value="NZ_CP107716.1"/>
</dbReference>
<reference evidence="8" key="1">
    <citation type="submission" date="2022-10" db="EMBL/GenBank/DDBJ databases">
        <title>YIM 151497 complete genome.</title>
        <authorList>
            <person name="Chen X."/>
        </authorList>
    </citation>
    <scope>NUCLEOTIDE SEQUENCE</scope>
    <source>
        <strain evidence="8">YIM 151497</strain>
    </source>
</reference>
<evidence type="ECO:0000256" key="3">
    <source>
        <dbReference type="ARBA" id="ARBA00022692"/>
    </source>
</evidence>
<feature type="transmembrane region" description="Helical" evidence="6">
    <location>
        <begin position="266"/>
        <end position="285"/>
    </location>
</feature>
<feature type="transmembrane region" description="Helical" evidence="6">
    <location>
        <begin position="97"/>
        <end position="116"/>
    </location>
</feature>
<feature type="transmembrane region" description="Helical" evidence="6">
    <location>
        <begin position="30"/>
        <end position="53"/>
    </location>
</feature>
<evidence type="ECO:0000313" key="9">
    <source>
        <dbReference type="Proteomes" id="UP001163882"/>
    </source>
</evidence>
<dbReference type="EMBL" id="CP107716">
    <property type="protein sequence ID" value="UYQ73359.1"/>
    <property type="molecule type" value="Genomic_DNA"/>
</dbReference>
<gene>
    <name evidence="8" type="ORF">OF122_06250</name>
</gene>
<dbReference type="Proteomes" id="UP001163882">
    <property type="component" value="Chromosome"/>
</dbReference>
<organism evidence="8 9">
    <name type="scientific">Pelagibacterium flavum</name>
    <dbReference type="NCBI Taxonomy" id="2984530"/>
    <lineage>
        <taxon>Bacteria</taxon>
        <taxon>Pseudomonadati</taxon>
        <taxon>Pseudomonadota</taxon>
        <taxon>Alphaproteobacteria</taxon>
        <taxon>Hyphomicrobiales</taxon>
        <taxon>Devosiaceae</taxon>
        <taxon>Pelagibacterium</taxon>
    </lineage>
</organism>
<dbReference type="Pfam" id="PF00892">
    <property type="entry name" value="EamA"/>
    <property type="match status" value="2"/>
</dbReference>
<feature type="transmembrane region" description="Helical" evidence="6">
    <location>
        <begin position="123"/>
        <end position="141"/>
    </location>
</feature>
<evidence type="ECO:0000256" key="2">
    <source>
        <dbReference type="ARBA" id="ARBA00022475"/>
    </source>
</evidence>
<accession>A0ABY6IVA9</accession>
<keyword evidence="3 6" id="KW-0812">Transmembrane</keyword>
<feature type="domain" description="EamA" evidence="7">
    <location>
        <begin position="148"/>
        <end position="282"/>
    </location>
</feature>
<feature type="transmembrane region" description="Helical" evidence="6">
    <location>
        <begin position="153"/>
        <end position="171"/>
    </location>
</feature>
<proteinExistence type="predicted"/>
<feature type="transmembrane region" description="Helical" evidence="6">
    <location>
        <begin position="65"/>
        <end position="85"/>
    </location>
</feature>